<comment type="caution">
    <text evidence="2">The sequence shown here is derived from an EMBL/GenBank/DDBJ whole genome shotgun (WGS) entry which is preliminary data.</text>
</comment>
<feature type="region of interest" description="Disordered" evidence="1">
    <location>
        <begin position="89"/>
        <end position="112"/>
    </location>
</feature>
<dbReference type="Proteomes" id="UP001154420">
    <property type="component" value="Unassembled WGS sequence"/>
</dbReference>
<sequence>MGNRKRRADRTYKDLKQKQKAGIADSMFQKTCDYYREHGRMPEGEDCEKIAGQIYQRVKGIAEKASFDEICSLYLYRLPRYETRIAENGLPEKKEKKQDADKPKVKQKGRSKKVCPNCGRKMKQQFIGLQHCKCGMSWKKDIGYFERTGDMVFALERRKVGKKTKQCPVIRYR</sequence>
<evidence type="ECO:0000313" key="3">
    <source>
        <dbReference type="Proteomes" id="UP001154420"/>
    </source>
</evidence>
<gene>
    <name evidence="2" type="ORF">D5281_24085</name>
</gene>
<evidence type="ECO:0000313" key="2">
    <source>
        <dbReference type="EMBL" id="NBJ95510.1"/>
    </source>
</evidence>
<protein>
    <submittedName>
        <fullName evidence="2">Uncharacterized protein</fullName>
    </submittedName>
</protein>
<accession>A0A9X5BKA9</accession>
<dbReference type="EMBL" id="QZDT01000104">
    <property type="protein sequence ID" value="NBJ95510.1"/>
    <property type="molecule type" value="Genomic_DNA"/>
</dbReference>
<dbReference type="RefSeq" id="WP_120425033.1">
    <property type="nucleotide sequence ID" value="NZ_QZDT01000104.1"/>
</dbReference>
<dbReference type="OrthoDB" id="9804563at2"/>
<name>A0A9X5BKA9_9FIRM</name>
<reference evidence="2" key="1">
    <citation type="submission" date="2018-09" db="EMBL/GenBank/DDBJ databases">
        <title>Murine metabolic-syndrome-specific gut microbial biobank.</title>
        <authorList>
            <person name="Liu C."/>
        </authorList>
    </citation>
    <scope>NUCLEOTIDE SEQUENCE</scope>
    <source>
        <strain evidence="2">D42-62</strain>
    </source>
</reference>
<feature type="compositionally biased region" description="Basic and acidic residues" evidence="1">
    <location>
        <begin position="89"/>
        <end position="104"/>
    </location>
</feature>
<dbReference type="AlphaFoldDB" id="A0A9X5BKA9"/>
<organism evidence="2 3">
    <name type="scientific">Parablautia muri</name>
    <dbReference type="NCBI Taxonomy" id="2320879"/>
    <lineage>
        <taxon>Bacteria</taxon>
        <taxon>Bacillati</taxon>
        <taxon>Bacillota</taxon>
        <taxon>Clostridia</taxon>
        <taxon>Lachnospirales</taxon>
        <taxon>Lachnospiraceae</taxon>
        <taxon>Parablautia</taxon>
    </lineage>
</organism>
<proteinExistence type="predicted"/>
<evidence type="ECO:0000256" key="1">
    <source>
        <dbReference type="SAM" id="MobiDB-lite"/>
    </source>
</evidence>
<keyword evidence="3" id="KW-1185">Reference proteome</keyword>